<sequence length="49" mass="5524">TDIANNDLEVELSVSVARKKVFSGVPVFTTSAVKKSLEEVRLWETFLRN</sequence>
<protein>
    <submittedName>
        <fullName evidence="1">23124_t:CDS:1</fullName>
    </submittedName>
</protein>
<name>A0ACA9NLA1_9GLOM</name>
<organism evidence="1 2">
    <name type="scientific">Racocetra persica</name>
    <dbReference type="NCBI Taxonomy" id="160502"/>
    <lineage>
        <taxon>Eukaryota</taxon>
        <taxon>Fungi</taxon>
        <taxon>Fungi incertae sedis</taxon>
        <taxon>Mucoromycota</taxon>
        <taxon>Glomeromycotina</taxon>
        <taxon>Glomeromycetes</taxon>
        <taxon>Diversisporales</taxon>
        <taxon>Gigasporaceae</taxon>
        <taxon>Racocetra</taxon>
    </lineage>
</organism>
<reference evidence="1" key="1">
    <citation type="submission" date="2021-06" db="EMBL/GenBank/DDBJ databases">
        <authorList>
            <person name="Kallberg Y."/>
            <person name="Tangrot J."/>
            <person name="Rosling A."/>
        </authorList>
    </citation>
    <scope>NUCLEOTIDE SEQUENCE</scope>
    <source>
        <strain evidence="1">MA461A</strain>
    </source>
</reference>
<keyword evidence="2" id="KW-1185">Reference proteome</keyword>
<feature type="non-terminal residue" evidence="1">
    <location>
        <position position="1"/>
    </location>
</feature>
<gene>
    <name evidence="1" type="ORF">RPERSI_LOCUS8349</name>
</gene>
<dbReference type="EMBL" id="CAJVQC010015033">
    <property type="protein sequence ID" value="CAG8662964.1"/>
    <property type="molecule type" value="Genomic_DNA"/>
</dbReference>
<evidence type="ECO:0000313" key="2">
    <source>
        <dbReference type="Proteomes" id="UP000789920"/>
    </source>
</evidence>
<dbReference type="Proteomes" id="UP000789920">
    <property type="component" value="Unassembled WGS sequence"/>
</dbReference>
<evidence type="ECO:0000313" key="1">
    <source>
        <dbReference type="EMBL" id="CAG8662964.1"/>
    </source>
</evidence>
<proteinExistence type="predicted"/>
<accession>A0ACA9NLA1</accession>
<comment type="caution">
    <text evidence="1">The sequence shown here is derived from an EMBL/GenBank/DDBJ whole genome shotgun (WGS) entry which is preliminary data.</text>
</comment>